<sequence length="453" mass="49658">MSENENPNTPASEPLSDSVSGHTEVFKHRGVQAITGSAVVDSVADEFEECSDDEELFVFQRNGDLDARRSDATGLSDMSISVASGDADSGSDTAEDGETLSGTHSHEESNVSEGSGGNDDVSAGACNEDMELPDWLKDTEKEPEPAHGLPTNVSQWSLGLGTREVIFDGISAGELSQCCYVDKANVKIVASGRLSGGARTRVSRVLEIERFRFQNTDSSDDNSRVASISDPTIDHLLTHDWFQKEGCLRVTKTCDFLVTDLVLPPAGFAEYLSHKFNNAILLADFPIIRPSRATEPQSGRFIKEKGMSKIAAAIDVVPKFYPEDWDENTIGPLWKDITHRCCFPPWADKQILARGIDSLLTIVAFRLTSVATVAAANVHNPLHFLDQQPGWRECHHLPKSPHIDLLNKLFKFGSEERMDTDLGPLFWSTQKFGDGVWTKVTQATASYRPQVSA</sequence>
<protein>
    <submittedName>
        <fullName evidence="2">Uncharacterized protein</fullName>
    </submittedName>
</protein>
<evidence type="ECO:0000256" key="1">
    <source>
        <dbReference type="SAM" id="MobiDB-lite"/>
    </source>
</evidence>
<gene>
    <name evidence="2" type="ORF">CYMTET_40835</name>
</gene>
<organism evidence="2 3">
    <name type="scientific">Cymbomonas tetramitiformis</name>
    <dbReference type="NCBI Taxonomy" id="36881"/>
    <lineage>
        <taxon>Eukaryota</taxon>
        <taxon>Viridiplantae</taxon>
        <taxon>Chlorophyta</taxon>
        <taxon>Pyramimonadophyceae</taxon>
        <taxon>Pyramimonadales</taxon>
        <taxon>Pyramimonadaceae</taxon>
        <taxon>Cymbomonas</taxon>
    </lineage>
</organism>
<evidence type="ECO:0000313" key="3">
    <source>
        <dbReference type="Proteomes" id="UP001190700"/>
    </source>
</evidence>
<name>A0AAE0F2J5_9CHLO</name>
<accession>A0AAE0F2J5</accession>
<dbReference type="EMBL" id="LGRX02027154">
    <property type="protein sequence ID" value="KAK3249756.1"/>
    <property type="molecule type" value="Genomic_DNA"/>
</dbReference>
<dbReference type="AlphaFoldDB" id="A0AAE0F2J5"/>
<feature type="compositionally biased region" description="Low complexity" evidence="1">
    <location>
        <begin position="83"/>
        <end position="92"/>
    </location>
</feature>
<dbReference type="Proteomes" id="UP001190700">
    <property type="component" value="Unassembled WGS sequence"/>
</dbReference>
<evidence type="ECO:0000313" key="2">
    <source>
        <dbReference type="EMBL" id="KAK3249756.1"/>
    </source>
</evidence>
<comment type="caution">
    <text evidence="2">The sequence shown here is derived from an EMBL/GenBank/DDBJ whole genome shotgun (WGS) entry which is preliminary data.</text>
</comment>
<feature type="region of interest" description="Disordered" evidence="1">
    <location>
        <begin position="1"/>
        <end position="24"/>
    </location>
</feature>
<reference evidence="2 3" key="1">
    <citation type="journal article" date="2015" name="Genome Biol. Evol.">
        <title>Comparative Genomics of a Bacterivorous Green Alga Reveals Evolutionary Causalities and Consequences of Phago-Mixotrophic Mode of Nutrition.</title>
        <authorList>
            <person name="Burns J.A."/>
            <person name="Paasch A."/>
            <person name="Narechania A."/>
            <person name="Kim E."/>
        </authorList>
    </citation>
    <scope>NUCLEOTIDE SEQUENCE [LARGE SCALE GENOMIC DNA]</scope>
    <source>
        <strain evidence="2 3">PLY_AMNH</strain>
    </source>
</reference>
<proteinExistence type="predicted"/>
<keyword evidence="3" id="KW-1185">Reference proteome</keyword>
<feature type="compositionally biased region" description="Polar residues" evidence="1">
    <location>
        <begin position="1"/>
        <end position="21"/>
    </location>
</feature>
<feature type="region of interest" description="Disordered" evidence="1">
    <location>
        <begin position="80"/>
        <end position="126"/>
    </location>
</feature>